<dbReference type="STRING" id="1915309.AXG55_10790"/>
<organism evidence="9 10">
    <name type="scientific">Silvanigrella aquatica</name>
    <dbReference type="NCBI Taxonomy" id="1915309"/>
    <lineage>
        <taxon>Bacteria</taxon>
        <taxon>Pseudomonadati</taxon>
        <taxon>Bdellovibrionota</taxon>
        <taxon>Oligoflexia</taxon>
        <taxon>Silvanigrellales</taxon>
        <taxon>Silvanigrellaceae</taxon>
        <taxon>Silvanigrella</taxon>
    </lineage>
</organism>
<dbReference type="RefSeq" id="WP_148698121.1">
    <property type="nucleotide sequence ID" value="NZ_CP017834.1"/>
</dbReference>
<evidence type="ECO:0000259" key="8">
    <source>
        <dbReference type="Pfam" id="PF22638"/>
    </source>
</evidence>
<dbReference type="NCBIfam" id="TIGR02492">
    <property type="entry name" value="flgK_ends"/>
    <property type="match status" value="1"/>
</dbReference>
<feature type="domain" description="Flagellar hook-associated protein FlgK helical" evidence="8">
    <location>
        <begin position="96"/>
        <end position="335"/>
    </location>
</feature>
<dbReference type="SUPFAM" id="SSF64518">
    <property type="entry name" value="Phase 1 flagellin"/>
    <property type="match status" value="1"/>
</dbReference>
<evidence type="ECO:0000313" key="10">
    <source>
        <dbReference type="Proteomes" id="UP000184731"/>
    </source>
</evidence>
<evidence type="ECO:0000256" key="6">
    <source>
        <dbReference type="ARBA" id="ARBA00023143"/>
    </source>
</evidence>
<evidence type="ECO:0000256" key="5">
    <source>
        <dbReference type="ARBA" id="ARBA00022525"/>
    </source>
</evidence>
<keyword evidence="6" id="KW-0975">Bacterial flagellum</keyword>
<sequence>MVATLNHILNMGSESLQNSRVGVDVTGHNISNAQTPGYSRQIVNLETKWPIEYGLQIFGDGARIQNIRRAHDKFIEGQLRREVQVQSRTETLSEGLKKLESFFNPDLTSTIRDRFTSFTNSIRELANFPEEPSVRINTIESGKGLAQSFNSTHANIVQVQTDANEEIRQNIKLVNQKIAEVAKLNGQIREMGAASPSDVNDLEDRRDKLVKEIGSIVDINPYKDNNDQMTIRGPAECLLVEGSLASRFVIDDVYTPNHQPDILVSEFEKERYFDMTHNIKTGKMGALLQIRDKYAQGLRDEVNGLAKGFADSFNAIHEKGYGINDMRETNGRAFFDGLDGPGEPAQDISVSLGIVYNPNAIGAAMSTMTPGDNVVANQLVKLFYEPLFDDKTTTVTGVYDKMISKLGISALKTKEEATAAQIVFDRLKAQRESVAGVSLDDEAANLLKYQHLFTASSRIVTTADEMYKTVLDLKR</sequence>
<comment type="subcellular location">
    <subcellularLocation>
        <location evidence="1">Bacterial flagellum</location>
    </subcellularLocation>
    <subcellularLocation>
        <location evidence="2">Secreted</location>
    </subcellularLocation>
</comment>
<proteinExistence type="inferred from homology"/>
<accession>A0A1L4D2D4</accession>
<evidence type="ECO:0000256" key="1">
    <source>
        <dbReference type="ARBA" id="ARBA00004365"/>
    </source>
</evidence>
<dbReference type="InterPro" id="IPR010930">
    <property type="entry name" value="Flg_bb/hook_C_dom"/>
</dbReference>
<evidence type="ECO:0000256" key="3">
    <source>
        <dbReference type="ARBA" id="ARBA00009677"/>
    </source>
</evidence>
<dbReference type="KEGG" id="saqi:AXG55_10790"/>
<protein>
    <recommendedName>
        <fullName evidence="4">Flagellar hook-associated protein 1</fullName>
    </recommendedName>
</protein>
<evidence type="ECO:0000256" key="4">
    <source>
        <dbReference type="ARBA" id="ARBA00016244"/>
    </source>
</evidence>
<keyword evidence="10" id="KW-1185">Reference proteome</keyword>
<keyword evidence="5" id="KW-0964">Secreted</keyword>
<dbReference type="Proteomes" id="UP000184731">
    <property type="component" value="Chromosome"/>
</dbReference>
<feature type="domain" description="Flagellar basal-body/hook protein C-terminal" evidence="7">
    <location>
        <begin position="435"/>
        <end position="473"/>
    </location>
</feature>
<evidence type="ECO:0000259" key="7">
    <source>
        <dbReference type="Pfam" id="PF06429"/>
    </source>
</evidence>
<dbReference type="InterPro" id="IPR053927">
    <property type="entry name" value="FlgK_helical"/>
</dbReference>
<dbReference type="GO" id="GO:0044780">
    <property type="term" value="P:bacterial-type flagellum assembly"/>
    <property type="evidence" value="ECO:0007669"/>
    <property type="project" value="InterPro"/>
</dbReference>
<dbReference type="EMBL" id="CP017834">
    <property type="protein sequence ID" value="APJ04365.1"/>
    <property type="molecule type" value="Genomic_DNA"/>
</dbReference>
<dbReference type="Pfam" id="PF06429">
    <property type="entry name" value="Flg_bbr_C"/>
    <property type="match status" value="1"/>
</dbReference>
<dbReference type="GO" id="GO:0005576">
    <property type="term" value="C:extracellular region"/>
    <property type="evidence" value="ECO:0007669"/>
    <property type="project" value="UniProtKB-SubCell"/>
</dbReference>
<dbReference type="PANTHER" id="PTHR30033:SF1">
    <property type="entry name" value="FLAGELLAR HOOK-ASSOCIATED PROTEIN 1"/>
    <property type="match status" value="1"/>
</dbReference>
<reference evidence="9 10" key="1">
    <citation type="submission" date="2016-10" db="EMBL/GenBank/DDBJ databases">
        <title>Silvanigrella aquatica sp. nov., isolated from a freshwater lake located in the Black Forest, Germany, description of Silvanigrellaceae fam. nov., Silvanigrellales ord. nov., reclassification of the order Bdellovibrionales in the class Oligoflexia, reclassification of the families Bacteriovoracaceae and Halobacteriovoraceae in the new order Bacteriovoracales ord. nov., and reclassification of the family Pseudobacteriovoracaceae in the order Oligoflexiales.</title>
        <authorList>
            <person name="Hahn M.W."/>
            <person name="Schmidt J."/>
            <person name="Koll U."/>
            <person name="Rohde M."/>
            <person name="Verbag S."/>
            <person name="Pitt A."/>
            <person name="Nakai R."/>
            <person name="Naganuma T."/>
            <person name="Lang E."/>
        </authorList>
    </citation>
    <scope>NUCLEOTIDE SEQUENCE [LARGE SCALE GENOMIC DNA]</scope>
    <source>
        <strain evidence="9 10">MWH-Nonnen-W8red</strain>
    </source>
</reference>
<name>A0A1L4D2D4_9BACT</name>
<dbReference type="PANTHER" id="PTHR30033">
    <property type="entry name" value="FLAGELLAR HOOK-ASSOCIATED PROTEIN 1"/>
    <property type="match status" value="1"/>
</dbReference>
<keyword evidence="9" id="KW-0282">Flagellum</keyword>
<keyword evidence="9" id="KW-0966">Cell projection</keyword>
<evidence type="ECO:0000313" key="9">
    <source>
        <dbReference type="EMBL" id="APJ04365.1"/>
    </source>
</evidence>
<keyword evidence="9" id="KW-0969">Cilium</keyword>
<dbReference type="OrthoDB" id="9802553at2"/>
<dbReference type="Pfam" id="PF22638">
    <property type="entry name" value="FlgK_D1"/>
    <property type="match status" value="1"/>
</dbReference>
<gene>
    <name evidence="9" type="ORF">AXG55_10790</name>
</gene>
<dbReference type="AlphaFoldDB" id="A0A1L4D2D4"/>
<dbReference type="InterPro" id="IPR002371">
    <property type="entry name" value="FlgK"/>
</dbReference>
<dbReference type="GO" id="GO:0005198">
    <property type="term" value="F:structural molecule activity"/>
    <property type="evidence" value="ECO:0007669"/>
    <property type="project" value="InterPro"/>
</dbReference>
<evidence type="ECO:0000256" key="2">
    <source>
        <dbReference type="ARBA" id="ARBA00004613"/>
    </source>
</evidence>
<comment type="similarity">
    <text evidence="3">Belongs to the flagella basal body rod proteins family.</text>
</comment>
<dbReference type="GO" id="GO:0009424">
    <property type="term" value="C:bacterial-type flagellum hook"/>
    <property type="evidence" value="ECO:0007669"/>
    <property type="project" value="InterPro"/>
</dbReference>